<dbReference type="AlphaFoldDB" id="A0A1G4UA22"/>
<dbReference type="Proteomes" id="UP000199542">
    <property type="component" value="Unassembled WGS sequence"/>
</dbReference>
<sequence>MRPLAAGFQGSATVIALPNGAKLRRANPEGTRGRLAEVAYFDIHGGGFVVGGGEMCAPIAKLKIAE</sequence>
<evidence type="ECO:0000313" key="1">
    <source>
        <dbReference type="EMBL" id="SCW90431.1"/>
    </source>
</evidence>
<protein>
    <submittedName>
        <fullName evidence="1">Uncharacterized protein</fullName>
    </submittedName>
</protein>
<dbReference type="RefSeq" id="WP_092588745.1">
    <property type="nucleotide sequence ID" value="NZ_FMTM01000022.1"/>
</dbReference>
<reference evidence="1 2" key="1">
    <citation type="submission" date="2016-10" db="EMBL/GenBank/DDBJ databases">
        <authorList>
            <person name="de Groot N.N."/>
        </authorList>
    </citation>
    <scope>NUCLEOTIDE SEQUENCE [LARGE SCALE GENOMIC DNA]</scope>
    <source>
        <strain evidence="1 2">CGMCC 1.3401</strain>
    </source>
</reference>
<gene>
    <name evidence="1" type="ORF">SAMN02927900_06437</name>
</gene>
<name>A0A1G4UA22_9HYPH</name>
<organism evidence="1 2">
    <name type="scientific">Rhizobium mongolense subsp. loessense</name>
    <dbReference type="NCBI Taxonomy" id="158890"/>
    <lineage>
        <taxon>Bacteria</taxon>
        <taxon>Pseudomonadati</taxon>
        <taxon>Pseudomonadota</taxon>
        <taxon>Alphaproteobacteria</taxon>
        <taxon>Hyphomicrobiales</taxon>
        <taxon>Rhizobiaceae</taxon>
        <taxon>Rhizobium/Agrobacterium group</taxon>
        <taxon>Rhizobium</taxon>
    </lineage>
</organism>
<evidence type="ECO:0000313" key="2">
    <source>
        <dbReference type="Proteomes" id="UP000199542"/>
    </source>
</evidence>
<dbReference type="EMBL" id="FMTM01000022">
    <property type="protein sequence ID" value="SCW90431.1"/>
    <property type="molecule type" value="Genomic_DNA"/>
</dbReference>
<accession>A0A1G4UA22</accession>
<proteinExistence type="predicted"/>